<proteinExistence type="inferred from homology"/>
<dbReference type="PIRSF" id="PIRSF000862">
    <property type="entry name" value="Steryl_ester_lip"/>
    <property type="match status" value="1"/>
</dbReference>
<dbReference type="InterPro" id="IPR006693">
    <property type="entry name" value="AB_hydrolase_lipase"/>
</dbReference>
<dbReference type="EMBL" id="QGNW01002656">
    <property type="protein sequence ID" value="RVW13327.1"/>
    <property type="molecule type" value="Genomic_DNA"/>
</dbReference>
<dbReference type="InterPro" id="IPR029058">
    <property type="entry name" value="AB_hydrolase_fold"/>
</dbReference>
<evidence type="ECO:0000256" key="3">
    <source>
        <dbReference type="SAM" id="MobiDB-lite"/>
    </source>
</evidence>
<feature type="region of interest" description="Disordered" evidence="3">
    <location>
        <begin position="1"/>
        <end position="24"/>
    </location>
</feature>
<organism evidence="5 6">
    <name type="scientific">Vitis vinifera</name>
    <name type="common">Grape</name>
    <dbReference type="NCBI Taxonomy" id="29760"/>
    <lineage>
        <taxon>Eukaryota</taxon>
        <taxon>Viridiplantae</taxon>
        <taxon>Streptophyta</taxon>
        <taxon>Embryophyta</taxon>
        <taxon>Tracheophyta</taxon>
        <taxon>Spermatophyta</taxon>
        <taxon>Magnoliopsida</taxon>
        <taxon>eudicotyledons</taxon>
        <taxon>Gunneridae</taxon>
        <taxon>Pentapetalae</taxon>
        <taxon>rosids</taxon>
        <taxon>Vitales</taxon>
        <taxon>Vitaceae</taxon>
        <taxon>Viteae</taxon>
        <taxon>Vitis</taxon>
    </lineage>
</organism>
<dbReference type="Proteomes" id="UP000288805">
    <property type="component" value="Unassembled WGS sequence"/>
</dbReference>
<evidence type="ECO:0000313" key="6">
    <source>
        <dbReference type="Proteomes" id="UP000288805"/>
    </source>
</evidence>
<dbReference type="AlphaFoldDB" id="A0A438BQU7"/>
<evidence type="ECO:0000259" key="4">
    <source>
        <dbReference type="Pfam" id="PF04083"/>
    </source>
</evidence>
<dbReference type="SUPFAM" id="SSF53474">
    <property type="entry name" value="alpha/beta-Hydrolases"/>
    <property type="match status" value="1"/>
</dbReference>
<dbReference type="PANTHER" id="PTHR11005">
    <property type="entry name" value="LYSOSOMAL ACID LIPASE-RELATED"/>
    <property type="match status" value="1"/>
</dbReference>
<dbReference type="Gene3D" id="3.40.50.1820">
    <property type="entry name" value="alpha/beta hydrolase"/>
    <property type="match status" value="1"/>
</dbReference>
<protein>
    <submittedName>
        <fullName evidence="5">Triacylglycerol lipase 2</fullName>
    </submittedName>
</protein>
<feature type="active site" description="Nucleophile" evidence="2">
    <location>
        <position position="215"/>
    </location>
</feature>
<dbReference type="Pfam" id="PF04083">
    <property type="entry name" value="Abhydro_lipase"/>
    <property type="match status" value="1"/>
</dbReference>
<feature type="active site" description="Charge relay system" evidence="2">
    <location>
        <position position="424"/>
    </location>
</feature>
<reference evidence="5 6" key="1">
    <citation type="journal article" date="2018" name="PLoS Genet.">
        <title>Population sequencing reveals clonal diversity and ancestral inbreeding in the grapevine cultivar Chardonnay.</title>
        <authorList>
            <person name="Roach M.J."/>
            <person name="Johnson D.L."/>
            <person name="Bohlmann J."/>
            <person name="van Vuuren H.J."/>
            <person name="Jones S.J."/>
            <person name="Pretorius I.S."/>
            <person name="Schmidt S.A."/>
            <person name="Borneman A.R."/>
        </authorList>
    </citation>
    <scope>NUCLEOTIDE SEQUENCE [LARGE SCALE GENOMIC DNA]</scope>
    <source>
        <strain evidence="6">cv. Chardonnay</strain>
        <tissue evidence="5">Leaf</tissue>
    </source>
</reference>
<feature type="domain" description="Partial AB-hydrolase lipase" evidence="4">
    <location>
        <begin position="83"/>
        <end position="139"/>
    </location>
</feature>
<accession>A0A438BQU7</accession>
<name>A0A438BQU7_VITVI</name>
<evidence type="ECO:0000256" key="1">
    <source>
        <dbReference type="ARBA" id="ARBA00010701"/>
    </source>
</evidence>
<dbReference type="GO" id="GO:0006629">
    <property type="term" value="P:lipid metabolic process"/>
    <property type="evidence" value="ECO:0007669"/>
    <property type="project" value="InterPro"/>
</dbReference>
<dbReference type="InterPro" id="IPR025483">
    <property type="entry name" value="Lipase_euk"/>
</dbReference>
<evidence type="ECO:0000256" key="2">
    <source>
        <dbReference type="PIRSR" id="PIRSR000862-1"/>
    </source>
</evidence>
<comment type="caution">
    <text evidence="5">The sequence shown here is derived from an EMBL/GenBank/DDBJ whole genome shotgun (WGS) entry which is preliminary data.</text>
</comment>
<dbReference type="FunFam" id="3.40.50.1820:FF:000126">
    <property type="entry name" value="Lipase"/>
    <property type="match status" value="1"/>
</dbReference>
<evidence type="ECO:0000313" key="5">
    <source>
        <dbReference type="EMBL" id="RVW13327.1"/>
    </source>
</evidence>
<comment type="similarity">
    <text evidence="1">Belongs to the AB hydrolase superfamily. Lipase family.</text>
</comment>
<sequence>MVGGDKNESPSSLMMGNEKERGPRDALFEPRATKGTNHLKMANALTSIILVILFCRSAAGLRTRLFSNKDWVLDADEGICKLMVETQGYACEEHKVTTQDGYILSVQRIPVGRSGEASAERAPVLLQHGLLMDGITWLLLPPDQSLAFMLADSGFDVWIANTRGTKYSRGHTSLDPGDSAFWDWSWDELVSYDLPASFQYVHDQTGQKLHYVGHSLGTLIALAAFSQNQLLSMSRSAVLLSPIAYVGQMTSPLARNAADNFIAESLYWLGLDEFDPRGDAVVNLLKAICKKPGVDCTDLLTSFTGNIHVLDFLISTMSFEKMFFLEHEPQSTATKNTIHLSQMIREGTLTMYDYEDEDENMEHYGQPTPPVYNMTTIPNDLPLFLSYGGQDALSDVNDVQLLLESLKDHDGDKLVVQYREDYAHADYVMASNAKRAVYDPLIAFFKLQ</sequence>
<feature type="active site" description="Charge relay system" evidence="2">
    <location>
        <position position="391"/>
    </location>
</feature>
<gene>
    <name evidence="5" type="primary">LIP2_0</name>
    <name evidence="5" type="ORF">CK203_088992</name>
</gene>
<dbReference type="GO" id="GO:0016788">
    <property type="term" value="F:hydrolase activity, acting on ester bonds"/>
    <property type="evidence" value="ECO:0007669"/>
    <property type="project" value="InterPro"/>
</dbReference>